<comment type="caution">
    <text evidence="1">The sequence shown here is derived from an EMBL/GenBank/DDBJ whole genome shotgun (WGS) entry which is preliminary data.</text>
</comment>
<evidence type="ECO:0000313" key="1">
    <source>
        <dbReference type="EMBL" id="CAF1679154.1"/>
    </source>
</evidence>
<dbReference type="OrthoDB" id="2438774at2759"/>
<dbReference type="EMBL" id="CAJNOW010020408">
    <property type="protein sequence ID" value="CAF1679154.1"/>
    <property type="molecule type" value="Genomic_DNA"/>
</dbReference>
<evidence type="ECO:0000313" key="2">
    <source>
        <dbReference type="Proteomes" id="UP000663834"/>
    </source>
</evidence>
<organism evidence="1 2">
    <name type="scientific">Rotaria magnacalcarata</name>
    <dbReference type="NCBI Taxonomy" id="392030"/>
    <lineage>
        <taxon>Eukaryota</taxon>
        <taxon>Metazoa</taxon>
        <taxon>Spiralia</taxon>
        <taxon>Gnathifera</taxon>
        <taxon>Rotifera</taxon>
        <taxon>Eurotatoria</taxon>
        <taxon>Bdelloidea</taxon>
        <taxon>Philodinida</taxon>
        <taxon>Philodinidae</taxon>
        <taxon>Rotaria</taxon>
    </lineage>
</organism>
<name>A0A816GUX1_9BILA</name>
<proteinExistence type="predicted"/>
<dbReference type="AlphaFoldDB" id="A0A816GUX1"/>
<accession>A0A816GUX1</accession>
<protein>
    <submittedName>
        <fullName evidence="1">Uncharacterized protein</fullName>
    </submittedName>
</protein>
<reference evidence="1" key="1">
    <citation type="submission" date="2021-02" db="EMBL/GenBank/DDBJ databases">
        <authorList>
            <person name="Nowell W R."/>
        </authorList>
    </citation>
    <scope>NUCLEOTIDE SEQUENCE</scope>
</reference>
<sequence length="74" mass="8286">FLLQRIKMQSVPNNLNDIEKKLARHPNHKGLQAAYQSARNKRTPWVASILLVGLTGAGKSSTVSDQRIDLLFTE</sequence>
<gene>
    <name evidence="1" type="ORF">KQP761_LOCUS36123</name>
</gene>
<feature type="non-terminal residue" evidence="1">
    <location>
        <position position="1"/>
    </location>
</feature>
<dbReference type="Proteomes" id="UP000663834">
    <property type="component" value="Unassembled WGS sequence"/>
</dbReference>